<dbReference type="Proteomes" id="UP001396334">
    <property type="component" value="Unassembled WGS sequence"/>
</dbReference>
<protein>
    <submittedName>
        <fullName evidence="1">Uncharacterized protein</fullName>
    </submittedName>
</protein>
<sequence>MLVKLVDSFANWLNNCQETLQQIGSLPTQPLELMQVNVDEKERFRDLKAQKSLNTISSSSAYFRREELLRYSIPDKAFSYTAADLLP</sequence>
<evidence type="ECO:0000313" key="2">
    <source>
        <dbReference type="Proteomes" id="UP001396334"/>
    </source>
</evidence>
<accession>A0ABR2SV21</accession>
<proteinExistence type="predicted"/>
<evidence type="ECO:0000313" key="1">
    <source>
        <dbReference type="EMBL" id="KAK9029082.1"/>
    </source>
</evidence>
<dbReference type="PANTHER" id="PTHR13052">
    <property type="entry name" value="NFRKB-RELATED"/>
    <property type="match status" value="1"/>
</dbReference>
<gene>
    <name evidence="1" type="ORF">V6N11_026205</name>
</gene>
<name>A0ABR2SV21_9ROSI</name>
<dbReference type="PANTHER" id="PTHR13052:SF0">
    <property type="entry name" value="DNA-BINDING PROTEIN-LIKE"/>
    <property type="match status" value="1"/>
</dbReference>
<organism evidence="1 2">
    <name type="scientific">Hibiscus sabdariffa</name>
    <name type="common">roselle</name>
    <dbReference type="NCBI Taxonomy" id="183260"/>
    <lineage>
        <taxon>Eukaryota</taxon>
        <taxon>Viridiplantae</taxon>
        <taxon>Streptophyta</taxon>
        <taxon>Embryophyta</taxon>
        <taxon>Tracheophyta</taxon>
        <taxon>Spermatophyta</taxon>
        <taxon>Magnoliopsida</taxon>
        <taxon>eudicotyledons</taxon>
        <taxon>Gunneridae</taxon>
        <taxon>Pentapetalae</taxon>
        <taxon>rosids</taxon>
        <taxon>malvids</taxon>
        <taxon>Malvales</taxon>
        <taxon>Malvaceae</taxon>
        <taxon>Malvoideae</taxon>
        <taxon>Hibiscus</taxon>
    </lineage>
</organism>
<dbReference type="EMBL" id="JBBPBN010000011">
    <property type="protein sequence ID" value="KAK9029082.1"/>
    <property type="molecule type" value="Genomic_DNA"/>
</dbReference>
<keyword evidence="2" id="KW-1185">Reference proteome</keyword>
<reference evidence="1 2" key="1">
    <citation type="journal article" date="2024" name="G3 (Bethesda)">
        <title>Genome assembly of Hibiscus sabdariffa L. provides insights into metabolisms of medicinal natural products.</title>
        <authorList>
            <person name="Kim T."/>
        </authorList>
    </citation>
    <scope>NUCLEOTIDE SEQUENCE [LARGE SCALE GENOMIC DNA]</scope>
    <source>
        <strain evidence="1">TK-2024</strain>
        <tissue evidence="1">Old leaves</tissue>
    </source>
</reference>
<dbReference type="InterPro" id="IPR024867">
    <property type="entry name" value="NFRKB"/>
</dbReference>
<comment type="caution">
    <text evidence="1">The sequence shown here is derived from an EMBL/GenBank/DDBJ whole genome shotgun (WGS) entry which is preliminary data.</text>
</comment>